<keyword evidence="2" id="KW-0274">FAD</keyword>
<dbReference type="RefSeq" id="WP_119035572.1">
    <property type="nucleotide sequence ID" value="NZ_QXDC01000003.1"/>
</dbReference>
<dbReference type="PANTHER" id="PTHR11748">
    <property type="entry name" value="D-LACTATE DEHYDROGENASE"/>
    <property type="match status" value="1"/>
</dbReference>
<dbReference type="Proteomes" id="UP000266568">
    <property type="component" value="Unassembled WGS sequence"/>
</dbReference>
<evidence type="ECO:0000259" key="3">
    <source>
        <dbReference type="PROSITE" id="PS51387"/>
    </source>
</evidence>
<evidence type="ECO:0000313" key="4">
    <source>
        <dbReference type="EMBL" id="RIA43759.1"/>
    </source>
</evidence>
<dbReference type="InterPro" id="IPR036318">
    <property type="entry name" value="FAD-bd_PCMH-like_sf"/>
</dbReference>
<reference evidence="4 5" key="1">
    <citation type="submission" date="2018-08" db="EMBL/GenBank/DDBJ databases">
        <title>Genomic Encyclopedia of Type Strains, Phase IV (KMG-IV): sequencing the most valuable type-strain genomes for metagenomic binning, comparative biology and taxonomic classification.</title>
        <authorList>
            <person name="Goeker M."/>
        </authorList>
    </citation>
    <scope>NUCLEOTIDE SEQUENCE [LARGE SCALE GENOMIC DNA]</scope>
    <source>
        <strain evidence="4 5">DSM 25527</strain>
    </source>
</reference>
<dbReference type="SUPFAM" id="SSF55103">
    <property type="entry name" value="FAD-linked oxidases, C-terminal domain"/>
    <property type="match status" value="1"/>
</dbReference>
<feature type="domain" description="FAD-binding PCMH-type" evidence="3">
    <location>
        <begin position="1"/>
        <end position="179"/>
    </location>
</feature>
<evidence type="ECO:0000256" key="1">
    <source>
        <dbReference type="ARBA" id="ARBA00022630"/>
    </source>
</evidence>
<dbReference type="InterPro" id="IPR016164">
    <property type="entry name" value="FAD-linked_Oxase-like_C"/>
</dbReference>
<name>A0A397P6U7_9SPHN</name>
<keyword evidence="1" id="KW-0285">Flavoprotein</keyword>
<dbReference type="AlphaFoldDB" id="A0A397P6U7"/>
<organism evidence="4 5">
    <name type="scientific">Hephaestia caeni</name>
    <dbReference type="NCBI Taxonomy" id="645617"/>
    <lineage>
        <taxon>Bacteria</taxon>
        <taxon>Pseudomonadati</taxon>
        <taxon>Pseudomonadota</taxon>
        <taxon>Alphaproteobacteria</taxon>
        <taxon>Sphingomonadales</taxon>
        <taxon>Sphingomonadaceae</taxon>
        <taxon>Hephaestia</taxon>
    </lineage>
</organism>
<dbReference type="InterPro" id="IPR016169">
    <property type="entry name" value="FAD-bd_PCMH_sub2"/>
</dbReference>
<dbReference type="GO" id="GO:0071949">
    <property type="term" value="F:FAD binding"/>
    <property type="evidence" value="ECO:0007669"/>
    <property type="project" value="InterPro"/>
</dbReference>
<dbReference type="InterPro" id="IPR016166">
    <property type="entry name" value="FAD-bd_PCMH"/>
</dbReference>
<dbReference type="PANTHER" id="PTHR11748:SF103">
    <property type="entry name" value="GLYCOLATE OXIDASE SUBUNIT GLCE"/>
    <property type="match status" value="1"/>
</dbReference>
<dbReference type="InterPro" id="IPR006094">
    <property type="entry name" value="Oxid_FAD_bind_N"/>
</dbReference>
<proteinExistence type="predicted"/>
<dbReference type="EMBL" id="QXDC01000003">
    <property type="protein sequence ID" value="RIA43759.1"/>
    <property type="molecule type" value="Genomic_DNA"/>
</dbReference>
<accession>A0A397P6U7</accession>
<dbReference type="PROSITE" id="PS51387">
    <property type="entry name" value="FAD_PCMH"/>
    <property type="match status" value="1"/>
</dbReference>
<sequence length="382" mass="38769">MRPTTEQEVRDAIADAIRSGATLDIKGGGSKAAIGAPRPEATVLDLSAIAGVVDYDPAELVLTVRPGTPLAEVEALVAERGQRVAFDPFDHGPILGGTAGAATIGGVVAAGVSGSLRLSGGGARDHLLGLRAVSGRGEVFVAGAKVVKNVTGYDLPKLAAGSRGRLFAITEMTLKVLPRAPIAATRAVAGLDPAAAVRLMAAAMGSQAEVGAAAYLPAALNHGQSLTLLRLLGFGPSVAARCRMIETLLGAHGAAVALDGDEDTACWAALRTLAPLAGDTCLWRVNVPPSGAPSVVTALEPLGSRWLFDWAGGLVWIAFDGDAALVRNAATAAGGHAMLIRAPEALRAAVPALHPPAPGVAALEERVRRAFDPAGVFETGRF</sequence>
<dbReference type="GO" id="GO:0003824">
    <property type="term" value="F:catalytic activity"/>
    <property type="evidence" value="ECO:0007669"/>
    <property type="project" value="InterPro"/>
</dbReference>
<gene>
    <name evidence="4" type="ORF">DFR49_1988</name>
</gene>
<dbReference type="Gene3D" id="3.30.465.10">
    <property type="match status" value="1"/>
</dbReference>
<dbReference type="Pfam" id="PF01565">
    <property type="entry name" value="FAD_binding_4"/>
    <property type="match status" value="1"/>
</dbReference>
<evidence type="ECO:0000256" key="2">
    <source>
        <dbReference type="ARBA" id="ARBA00022827"/>
    </source>
</evidence>
<dbReference type="SUPFAM" id="SSF56176">
    <property type="entry name" value="FAD-binding/transporter-associated domain-like"/>
    <property type="match status" value="1"/>
</dbReference>
<comment type="caution">
    <text evidence="4">The sequence shown here is derived from an EMBL/GenBank/DDBJ whole genome shotgun (WGS) entry which is preliminary data.</text>
</comment>
<evidence type="ECO:0000313" key="5">
    <source>
        <dbReference type="Proteomes" id="UP000266568"/>
    </source>
</evidence>
<dbReference type="OrthoDB" id="9811557at2"/>
<protein>
    <submittedName>
        <fullName evidence="4">Glycolate oxidase FAD binding subunit</fullName>
    </submittedName>
</protein>
<keyword evidence="5" id="KW-1185">Reference proteome</keyword>